<reference evidence="2" key="1">
    <citation type="submission" date="2023-03" db="EMBL/GenBank/DDBJ databases">
        <title>Massive genome expansion in bonnet fungi (Mycena s.s.) driven by repeated elements and novel gene families across ecological guilds.</title>
        <authorList>
            <consortium name="Lawrence Berkeley National Laboratory"/>
            <person name="Harder C.B."/>
            <person name="Miyauchi S."/>
            <person name="Viragh M."/>
            <person name="Kuo A."/>
            <person name="Thoen E."/>
            <person name="Andreopoulos B."/>
            <person name="Lu D."/>
            <person name="Skrede I."/>
            <person name="Drula E."/>
            <person name="Henrissat B."/>
            <person name="Morin E."/>
            <person name="Kohler A."/>
            <person name="Barry K."/>
            <person name="LaButti K."/>
            <person name="Morin E."/>
            <person name="Salamov A."/>
            <person name="Lipzen A."/>
            <person name="Mereny Z."/>
            <person name="Hegedus B."/>
            <person name="Baldrian P."/>
            <person name="Stursova M."/>
            <person name="Weitz H."/>
            <person name="Taylor A."/>
            <person name="Grigoriev I.V."/>
            <person name="Nagy L.G."/>
            <person name="Martin F."/>
            <person name="Kauserud H."/>
        </authorList>
    </citation>
    <scope>NUCLEOTIDE SEQUENCE</scope>
    <source>
        <strain evidence="2">CBHHK200</strain>
    </source>
</reference>
<evidence type="ECO:0000313" key="3">
    <source>
        <dbReference type="Proteomes" id="UP001218188"/>
    </source>
</evidence>
<protein>
    <submittedName>
        <fullName evidence="2">Uncharacterized protein</fullName>
    </submittedName>
</protein>
<proteinExistence type="predicted"/>
<feature type="compositionally biased region" description="Low complexity" evidence="1">
    <location>
        <begin position="232"/>
        <end position="243"/>
    </location>
</feature>
<feature type="region of interest" description="Disordered" evidence="1">
    <location>
        <begin position="1"/>
        <end position="32"/>
    </location>
</feature>
<feature type="region of interest" description="Disordered" evidence="1">
    <location>
        <begin position="360"/>
        <end position="386"/>
    </location>
</feature>
<feature type="compositionally biased region" description="Basic and acidic residues" evidence="1">
    <location>
        <begin position="244"/>
        <end position="258"/>
    </location>
</feature>
<dbReference type="Proteomes" id="UP001218188">
    <property type="component" value="Unassembled WGS sequence"/>
</dbReference>
<dbReference type="AlphaFoldDB" id="A0AAD6WSN0"/>
<feature type="compositionally biased region" description="Polar residues" evidence="1">
    <location>
        <begin position="438"/>
        <end position="451"/>
    </location>
</feature>
<feature type="compositionally biased region" description="Basic and acidic residues" evidence="1">
    <location>
        <begin position="309"/>
        <end position="329"/>
    </location>
</feature>
<name>A0AAD6WSN0_9AGAR</name>
<evidence type="ECO:0000256" key="1">
    <source>
        <dbReference type="SAM" id="MobiDB-lite"/>
    </source>
</evidence>
<keyword evidence="3" id="KW-1185">Reference proteome</keyword>
<organism evidence="2 3">
    <name type="scientific">Mycena alexandri</name>
    <dbReference type="NCBI Taxonomy" id="1745969"/>
    <lineage>
        <taxon>Eukaryota</taxon>
        <taxon>Fungi</taxon>
        <taxon>Dikarya</taxon>
        <taxon>Basidiomycota</taxon>
        <taxon>Agaricomycotina</taxon>
        <taxon>Agaricomycetes</taxon>
        <taxon>Agaricomycetidae</taxon>
        <taxon>Agaricales</taxon>
        <taxon>Marasmiineae</taxon>
        <taxon>Mycenaceae</taxon>
        <taxon>Mycena</taxon>
    </lineage>
</organism>
<feature type="compositionally biased region" description="Low complexity" evidence="1">
    <location>
        <begin position="158"/>
        <end position="172"/>
    </location>
</feature>
<accession>A0AAD6WSN0</accession>
<feature type="region of interest" description="Disordered" evidence="1">
    <location>
        <begin position="428"/>
        <end position="451"/>
    </location>
</feature>
<evidence type="ECO:0000313" key="2">
    <source>
        <dbReference type="EMBL" id="KAJ7019524.1"/>
    </source>
</evidence>
<feature type="compositionally biased region" description="Polar residues" evidence="1">
    <location>
        <begin position="148"/>
        <end position="157"/>
    </location>
</feature>
<sequence length="451" mass="46545">MLDGTSTSSSPAAPSMPSTRPRPRPAWAAAASSSTVNVAGSNFLADARKSSLFPKSLLFECFRAPGSRTTTPAPSTTSASSASPTTAAASPTTTPAPSTTSASSASPTTAAASPTTAAAVSLADALVAAAASSADALVSSPKKGSYQHWRQQQAGAKTTTTIAPTTSPTTAQVPTKAAAFLTSLLTASSSPLAVATAPITPVRPTPQPAEDRLWVPVLPTTRPPTKAATVPAKRGPTGKAAGTAKKDAVAAKADKKEGAANPGRPRKQPVAAGLVDATNLPALEEEVPVVRRFRAPVDQGAINNRRRSREAAEKEKAAEQAAAEKEKADQRALEAERGWSERVVDGARVVVLMRARKSAKHPDGSDIQTNRAKKAPAAPTTVKTRSWADASARLPTTGMKRKAVTQATHSKAKKYVVVTVHSGAAVKSIDRRSDQRSELSTQLTPTKTNQI</sequence>
<feature type="compositionally biased region" description="Low complexity" evidence="1">
    <location>
        <begin position="69"/>
        <end position="115"/>
    </location>
</feature>
<feature type="region of interest" description="Disordered" evidence="1">
    <location>
        <begin position="137"/>
        <end position="172"/>
    </location>
</feature>
<feature type="compositionally biased region" description="Basic and acidic residues" evidence="1">
    <location>
        <begin position="428"/>
        <end position="437"/>
    </location>
</feature>
<feature type="region of interest" description="Disordered" evidence="1">
    <location>
        <begin position="65"/>
        <end position="115"/>
    </location>
</feature>
<dbReference type="EMBL" id="JARJCM010000290">
    <property type="protein sequence ID" value="KAJ7019524.1"/>
    <property type="molecule type" value="Genomic_DNA"/>
</dbReference>
<feature type="region of interest" description="Disordered" evidence="1">
    <location>
        <begin position="199"/>
        <end position="329"/>
    </location>
</feature>
<gene>
    <name evidence="2" type="ORF">C8F04DRAFT_1276122</name>
</gene>
<comment type="caution">
    <text evidence="2">The sequence shown here is derived from an EMBL/GenBank/DDBJ whole genome shotgun (WGS) entry which is preliminary data.</text>
</comment>